<reference evidence="8" key="1">
    <citation type="submission" date="2016-08" db="EMBL/GenBank/DDBJ databases">
        <authorList>
            <person name="Varghese N."/>
            <person name="Submissions Spin"/>
        </authorList>
    </citation>
    <scope>NUCLEOTIDE SEQUENCE [LARGE SCALE GENOMIC DNA]</scope>
    <source>
        <strain evidence="8">R-53144</strain>
    </source>
</reference>
<proteinExistence type="predicted"/>
<dbReference type="OrthoDB" id="5555605at2"/>
<dbReference type="GO" id="GO:0009306">
    <property type="term" value="P:protein secretion"/>
    <property type="evidence" value="ECO:0007669"/>
    <property type="project" value="InterPro"/>
</dbReference>
<feature type="domain" description="Translocation and assembly module TamB C-terminal" evidence="6">
    <location>
        <begin position="933"/>
        <end position="1270"/>
    </location>
</feature>
<dbReference type="Proteomes" id="UP000199698">
    <property type="component" value="Unassembled WGS sequence"/>
</dbReference>
<keyword evidence="4 5" id="KW-0472">Membrane</keyword>
<keyword evidence="2 5" id="KW-0812">Transmembrane</keyword>
<feature type="transmembrane region" description="Helical" evidence="5">
    <location>
        <begin position="25"/>
        <end position="46"/>
    </location>
</feature>
<dbReference type="RefSeq" id="WP_091124372.1">
    <property type="nucleotide sequence ID" value="NZ_FMBA01000035.1"/>
</dbReference>
<organism evidence="7 8">
    <name type="scientific">Gilliamella intestini</name>
    <dbReference type="NCBI Taxonomy" id="1798183"/>
    <lineage>
        <taxon>Bacteria</taxon>
        <taxon>Pseudomonadati</taxon>
        <taxon>Pseudomonadota</taxon>
        <taxon>Gammaproteobacteria</taxon>
        <taxon>Orbales</taxon>
        <taxon>Orbaceae</taxon>
        <taxon>Gilliamella</taxon>
    </lineage>
</organism>
<gene>
    <name evidence="7" type="ORF">GA0061080_10358</name>
</gene>
<evidence type="ECO:0000313" key="8">
    <source>
        <dbReference type="Proteomes" id="UP000199698"/>
    </source>
</evidence>
<keyword evidence="3 5" id="KW-1133">Transmembrane helix</keyword>
<evidence type="ECO:0000256" key="5">
    <source>
        <dbReference type="SAM" id="Phobius"/>
    </source>
</evidence>
<protein>
    <submittedName>
        <fullName evidence="7">Translocation and assembly module TamB</fullName>
    </submittedName>
</protein>
<dbReference type="AlphaFoldDB" id="A0A1C4CCP0"/>
<dbReference type="Pfam" id="PF04357">
    <property type="entry name" value="TamB"/>
    <property type="match status" value="1"/>
</dbReference>
<keyword evidence="8" id="KW-1185">Reference proteome</keyword>
<evidence type="ECO:0000313" key="7">
    <source>
        <dbReference type="EMBL" id="SCC16917.1"/>
    </source>
</evidence>
<evidence type="ECO:0000256" key="1">
    <source>
        <dbReference type="ARBA" id="ARBA00004167"/>
    </source>
</evidence>
<dbReference type="PANTHER" id="PTHR36985:SF1">
    <property type="entry name" value="TRANSLOCATION AND ASSEMBLY MODULE SUBUNIT TAMB"/>
    <property type="match status" value="1"/>
</dbReference>
<dbReference type="EMBL" id="FMBA01000035">
    <property type="protein sequence ID" value="SCC16917.1"/>
    <property type="molecule type" value="Genomic_DNA"/>
</dbReference>
<comment type="subcellular location">
    <subcellularLocation>
        <location evidence="1">Membrane</location>
        <topology evidence="1">Single-pass membrane protein</topology>
    </subcellularLocation>
</comment>
<evidence type="ECO:0000256" key="4">
    <source>
        <dbReference type="ARBA" id="ARBA00023136"/>
    </source>
</evidence>
<dbReference type="PANTHER" id="PTHR36985">
    <property type="entry name" value="TRANSLOCATION AND ASSEMBLY MODULE SUBUNIT TAMB"/>
    <property type="match status" value="1"/>
</dbReference>
<dbReference type="GO" id="GO:0097347">
    <property type="term" value="C:TAM protein secretion complex"/>
    <property type="evidence" value="ECO:0007669"/>
    <property type="project" value="TreeGrafter"/>
</dbReference>
<dbReference type="InterPro" id="IPR007452">
    <property type="entry name" value="TamB_C"/>
</dbReference>
<name>A0A1C4CCP0_9GAMM</name>
<evidence type="ECO:0000256" key="2">
    <source>
        <dbReference type="ARBA" id="ARBA00022692"/>
    </source>
</evidence>
<dbReference type="GO" id="GO:0005886">
    <property type="term" value="C:plasma membrane"/>
    <property type="evidence" value="ECO:0007669"/>
    <property type="project" value="InterPro"/>
</dbReference>
<sequence length="1270" mass="138931">MDKNSAKIKKVKKLKRIRKWKKRSIAILSVITFLIVFVILFIYTSLGVKLTTYVLNKFVPELKITQVEGTFHDLHIQGLSLELPGVNVQVNDASFSLAGICLLRTEVCVNQFNANGVNVSINTKEIESSPSETTIDTTAEQHFVLKTPLPIELNSTHLTNVKVTVDDMQFGMSEFTGKATWVNNQIYVYPAVATELSAIFTDNKAVDVPVKTTDTDIALNEKITQLFNQPLIESLPQVNIPLDINVTNLRGTNWLLHMGGQDYLFDNVAIQTNIVNSRIIIKQLDTDAITPYASGHASLSGEITLHDDWPVLALIKANTEQNRLDAQFSGKLLGELLTNATLDGSNQMKISGHINFIEKYLPIMTQLEGKHIQWPIEGQAQYQLNDFAASINGNVKQFQMSAKGNIKGNELANTVFDIAGTGTNQDAIIDHAIIKLPQGEVNIAGKANWQQALQWDTSIKLNNVDITKELPNYPIRLNGQLKTTGSLEGNKWELKLSDLQLKGNINHADILAFGSVFINSENKTTANDFAIKWGKNQINLNGSIEKGNLLAKLNLESLSLLVDGMEGSVVGNIKLNGSANNTIIDTNLSINSLSFNAIKVAKANLTGKVEYKEQTSGNIKLTGQSIELPSQTIKNANIELSGNESHHTLTMKINGDPASLTTSLIGKLDKARTKWSGTMPHALLNLGKNNNWQLVKSLDLSYDINNQIPTINAHCWVNDNSSICLDKQLVIAKNTDTSITLKKINLSKLPMLNNGETKLAGNVNGKINIQFNNDNTIPSIKANITSNDVYIQQMVTSQALSLPFKLFKIDAEFNQQQTKLDWNFDLNKLGKINGNIAIIAPTEQKKLTGQLKIDQLALSIINPLLDSKDYAKGAINGMVKFSGSLNDPLLTGNINLKHSEIQSNQLPIDIKSAKVDINFNGKSSTLKGVLTTHAGNVNINGDANWNTFDKWQASLTVNGAAMEVSVPPMIVMTVVPDIKINATQDELTLLGKVSIPKGKITVESLPTSSVDLSPDEVMLDANRKEIKPQEFGMKINGHVEIDIGDKVTVDSFGLKASLKGNLTATQTNKGLDLHGEVLIPKGRFYAYGQDLIIRKGVITFSGATDQAMLDIEAIRNPEAMENNNITAGIRVTGSSQSPKVEVFSDPAMPQQEALSYLIRGQGIDNAEQSDSDMMTALLVGIGTAKTGKYIGDIGNVFGIKNLTLDTQGAGNNSKVVVSGYILPNLQLKYGVGIFDSLATFTLRYRLMPNLYLDATSSLAQTLDIIYQFDF</sequence>
<dbReference type="STRING" id="1798183.GA0061080_10358"/>
<evidence type="ECO:0000259" key="6">
    <source>
        <dbReference type="Pfam" id="PF04357"/>
    </source>
</evidence>
<evidence type="ECO:0000256" key="3">
    <source>
        <dbReference type="ARBA" id="ARBA00022989"/>
    </source>
</evidence>
<accession>A0A1C4CCP0</accession>